<feature type="transmembrane region" description="Helical" evidence="4">
    <location>
        <begin position="195"/>
        <end position="220"/>
    </location>
</feature>
<keyword evidence="1 4" id="KW-0812">Transmembrane</keyword>
<dbReference type="PANTHER" id="PTHR23521:SF3">
    <property type="entry name" value="MFS TRANSPORTER"/>
    <property type="match status" value="1"/>
</dbReference>
<keyword evidence="3 4" id="KW-0472">Membrane</keyword>
<dbReference type="Proteomes" id="UP000648722">
    <property type="component" value="Unassembled WGS sequence"/>
</dbReference>
<feature type="transmembrane region" description="Helical" evidence="4">
    <location>
        <begin position="265"/>
        <end position="284"/>
    </location>
</feature>
<dbReference type="SUPFAM" id="SSF103473">
    <property type="entry name" value="MFS general substrate transporter"/>
    <property type="match status" value="1"/>
</dbReference>
<organism evidence="6 7">
    <name type="scientific">Glycocaulis albus</name>
    <dbReference type="NCBI Taxonomy" id="1382801"/>
    <lineage>
        <taxon>Bacteria</taxon>
        <taxon>Pseudomonadati</taxon>
        <taxon>Pseudomonadota</taxon>
        <taxon>Alphaproteobacteria</taxon>
        <taxon>Maricaulales</taxon>
        <taxon>Maricaulaceae</taxon>
        <taxon>Glycocaulis</taxon>
    </lineage>
</organism>
<gene>
    <name evidence="6" type="ORF">GCM10007420_01220</name>
</gene>
<evidence type="ECO:0000259" key="5">
    <source>
        <dbReference type="PROSITE" id="PS50850"/>
    </source>
</evidence>
<feature type="transmembrane region" description="Helical" evidence="4">
    <location>
        <begin position="130"/>
        <end position="150"/>
    </location>
</feature>
<accession>A0ABQ1XC41</accession>
<dbReference type="EMBL" id="BMFS01000001">
    <property type="protein sequence ID" value="GGG89959.1"/>
    <property type="molecule type" value="Genomic_DNA"/>
</dbReference>
<dbReference type="PROSITE" id="PS50850">
    <property type="entry name" value="MFS"/>
    <property type="match status" value="1"/>
</dbReference>
<feature type="transmembrane region" description="Helical" evidence="4">
    <location>
        <begin position="95"/>
        <end position="118"/>
    </location>
</feature>
<protein>
    <submittedName>
        <fullName evidence="6">MFS transporter</fullName>
    </submittedName>
</protein>
<dbReference type="RefSeq" id="WP_188450615.1">
    <property type="nucleotide sequence ID" value="NZ_BMFS01000001.1"/>
</dbReference>
<feature type="transmembrane region" description="Helical" evidence="4">
    <location>
        <begin position="357"/>
        <end position="375"/>
    </location>
</feature>
<comment type="caution">
    <text evidence="6">The sequence shown here is derived from an EMBL/GenBank/DDBJ whole genome shotgun (WGS) entry which is preliminary data.</text>
</comment>
<reference evidence="7" key="1">
    <citation type="journal article" date="2019" name="Int. J. Syst. Evol. Microbiol.">
        <title>The Global Catalogue of Microorganisms (GCM) 10K type strain sequencing project: providing services to taxonomists for standard genome sequencing and annotation.</title>
        <authorList>
            <consortium name="The Broad Institute Genomics Platform"/>
            <consortium name="The Broad Institute Genome Sequencing Center for Infectious Disease"/>
            <person name="Wu L."/>
            <person name="Ma J."/>
        </authorList>
    </citation>
    <scope>NUCLEOTIDE SEQUENCE [LARGE SCALE GENOMIC DNA]</scope>
    <source>
        <strain evidence="7">CGMCC 1.12766</strain>
    </source>
</reference>
<dbReference type="PANTHER" id="PTHR23521">
    <property type="entry name" value="TRANSPORTER MFS SUPERFAMILY"/>
    <property type="match status" value="1"/>
</dbReference>
<dbReference type="InterPro" id="IPR020846">
    <property type="entry name" value="MFS_dom"/>
</dbReference>
<keyword evidence="7" id="KW-1185">Reference proteome</keyword>
<name>A0ABQ1XC41_9PROT</name>
<feature type="transmembrane region" description="Helical" evidence="4">
    <location>
        <begin position="323"/>
        <end position="345"/>
    </location>
</feature>
<dbReference type="Pfam" id="PF07690">
    <property type="entry name" value="MFS_1"/>
    <property type="match status" value="1"/>
</dbReference>
<feature type="transmembrane region" description="Helical" evidence="4">
    <location>
        <begin position="156"/>
        <end position="174"/>
    </location>
</feature>
<evidence type="ECO:0000256" key="1">
    <source>
        <dbReference type="ARBA" id="ARBA00022692"/>
    </source>
</evidence>
<evidence type="ECO:0000256" key="3">
    <source>
        <dbReference type="ARBA" id="ARBA00023136"/>
    </source>
</evidence>
<dbReference type="Gene3D" id="1.20.1250.20">
    <property type="entry name" value="MFS general substrate transporter like domains"/>
    <property type="match status" value="2"/>
</dbReference>
<evidence type="ECO:0000256" key="2">
    <source>
        <dbReference type="ARBA" id="ARBA00022989"/>
    </source>
</evidence>
<dbReference type="InterPro" id="IPR047200">
    <property type="entry name" value="MFS_YcaD-like"/>
</dbReference>
<keyword evidence="2 4" id="KW-1133">Transmembrane helix</keyword>
<sequence>MLIYRNVGAVLGGALLLQISVGVLGVSLPLAMAAAGWSGSTIGLVAAAYGAGFMAGAWIAPGSIRRIGHIRAYAAFAGLSAALILLLALESHVIWWLAARFGFGVCTAGLFAVAESWIADATPSQRRGAVISAYQIIGRAGLILGPFIIAMSGLELTQSFIVAGIFLALALVPMTVTRRAQPSIPDGERAPPWRVFAIAPTAALAAFAAGLVNSGLLAFVPIWADSLDPARATGAAALVMAVIYGTSMVVQWPVGRISDRLDRRLVIAVSAGLAAILAGLLALFVMPGLLWGAVMAGAWGAASLCYYGVAVAHAADRAKAEELPAIASGVLLLWAAGSMVGPLIAGFAYESVLGSRGLFLVGAAGNLALCVFALLRSRARVAVPEDEREPFINLMATSAQLAEIDAPETDDAPRRTEDMS</sequence>
<feature type="transmembrane region" description="Helical" evidence="4">
    <location>
        <begin position="232"/>
        <end position="253"/>
    </location>
</feature>
<evidence type="ECO:0000313" key="7">
    <source>
        <dbReference type="Proteomes" id="UP000648722"/>
    </source>
</evidence>
<feature type="transmembrane region" description="Helical" evidence="4">
    <location>
        <begin position="290"/>
        <end position="311"/>
    </location>
</feature>
<dbReference type="InterPro" id="IPR011701">
    <property type="entry name" value="MFS"/>
</dbReference>
<feature type="domain" description="Major facilitator superfamily (MFS) profile" evidence="5">
    <location>
        <begin position="6"/>
        <end position="380"/>
    </location>
</feature>
<proteinExistence type="predicted"/>
<evidence type="ECO:0000313" key="6">
    <source>
        <dbReference type="EMBL" id="GGG89959.1"/>
    </source>
</evidence>
<feature type="transmembrane region" description="Helical" evidence="4">
    <location>
        <begin position="72"/>
        <end position="89"/>
    </location>
</feature>
<feature type="transmembrane region" description="Helical" evidence="4">
    <location>
        <begin position="41"/>
        <end position="60"/>
    </location>
</feature>
<dbReference type="CDD" id="cd17477">
    <property type="entry name" value="MFS_YcaD_like"/>
    <property type="match status" value="1"/>
</dbReference>
<evidence type="ECO:0000256" key="4">
    <source>
        <dbReference type="SAM" id="Phobius"/>
    </source>
</evidence>
<dbReference type="InterPro" id="IPR036259">
    <property type="entry name" value="MFS_trans_sf"/>
</dbReference>